<dbReference type="AlphaFoldDB" id="A0A4U6BLU3"/>
<gene>
    <name evidence="2" type="ORF">YH63_007155</name>
</gene>
<evidence type="ECO:0000313" key="2">
    <source>
        <dbReference type="EMBL" id="TKT71202.1"/>
    </source>
</evidence>
<feature type="domain" description="Helix-turn-helix" evidence="1">
    <location>
        <begin position="6"/>
        <end position="54"/>
    </location>
</feature>
<organism evidence="2 3">
    <name type="scientific">Afipia massiliensis</name>
    <dbReference type="NCBI Taxonomy" id="211460"/>
    <lineage>
        <taxon>Bacteria</taxon>
        <taxon>Pseudomonadati</taxon>
        <taxon>Pseudomonadota</taxon>
        <taxon>Alphaproteobacteria</taxon>
        <taxon>Hyphomicrobiales</taxon>
        <taxon>Nitrobacteraceae</taxon>
        <taxon>Afipia</taxon>
    </lineage>
</organism>
<comment type="caution">
    <text evidence="2">The sequence shown here is derived from an EMBL/GenBank/DDBJ whole genome shotgun (WGS) entry which is preliminary data.</text>
</comment>
<proteinExistence type="predicted"/>
<evidence type="ECO:0000259" key="1">
    <source>
        <dbReference type="Pfam" id="PF12728"/>
    </source>
</evidence>
<dbReference type="RefSeq" id="WP_046828197.1">
    <property type="nucleotide sequence ID" value="NZ_LBIA02000001.1"/>
</dbReference>
<dbReference type="SUPFAM" id="SSF46955">
    <property type="entry name" value="Putative DNA-binding domain"/>
    <property type="match status" value="1"/>
</dbReference>
<dbReference type="Proteomes" id="UP000034832">
    <property type="component" value="Unassembled WGS sequence"/>
</dbReference>
<dbReference type="EMBL" id="LBIA02000001">
    <property type="protein sequence ID" value="TKT71202.1"/>
    <property type="molecule type" value="Genomic_DNA"/>
</dbReference>
<dbReference type="OrthoDB" id="8163676at2"/>
<reference evidence="2" key="1">
    <citation type="submission" date="2019-04" db="EMBL/GenBank/DDBJ databases">
        <title>Whole genome sequencing of cave bacteria.</title>
        <authorList>
            <person name="Gan H.M."/>
            <person name="Barton H."/>
            <person name="Savka M.A."/>
        </authorList>
    </citation>
    <scope>NUCLEOTIDE SEQUENCE [LARGE SCALE GENOMIC DNA]</scope>
    <source>
        <strain evidence="2">LC387</strain>
    </source>
</reference>
<sequence>MIEKFITLAEAAEQLGVSYVKVQRAAKLGAFPTYSFQNRRILVRLSEVVAYIESTGLVRFADGRRKVNADDPVEYLSPPDAVVDAAGGGQ</sequence>
<protein>
    <submittedName>
        <fullName evidence="2">Helix-turn-helix domain-containing protein</fullName>
    </submittedName>
</protein>
<dbReference type="InterPro" id="IPR009061">
    <property type="entry name" value="DNA-bd_dom_put_sf"/>
</dbReference>
<keyword evidence="3" id="KW-1185">Reference proteome</keyword>
<dbReference type="Pfam" id="PF12728">
    <property type="entry name" value="HTH_17"/>
    <property type="match status" value="1"/>
</dbReference>
<evidence type="ECO:0000313" key="3">
    <source>
        <dbReference type="Proteomes" id="UP000034832"/>
    </source>
</evidence>
<accession>A0A4U6BLU3</accession>
<name>A0A4U6BLU3_9BRAD</name>
<dbReference type="InterPro" id="IPR041657">
    <property type="entry name" value="HTH_17"/>
</dbReference>